<reference evidence="1" key="1">
    <citation type="submission" date="2024-09" db="EMBL/GenBank/DDBJ databases">
        <title>Draft Genome Sequences of Neofusicoccum parvum.</title>
        <authorList>
            <person name="Ashida A."/>
            <person name="Camagna M."/>
            <person name="Tanaka A."/>
            <person name="Takemoto D."/>
        </authorList>
    </citation>
    <scope>NUCLEOTIDE SEQUENCE</scope>
    <source>
        <strain evidence="1">PPO83</strain>
    </source>
</reference>
<dbReference type="Proteomes" id="UP001165186">
    <property type="component" value="Unassembled WGS sequence"/>
</dbReference>
<evidence type="ECO:0000313" key="2">
    <source>
        <dbReference type="Proteomes" id="UP001165186"/>
    </source>
</evidence>
<organism evidence="1 2">
    <name type="scientific">Neofusicoccum parvum</name>
    <dbReference type="NCBI Taxonomy" id="310453"/>
    <lineage>
        <taxon>Eukaryota</taxon>
        <taxon>Fungi</taxon>
        <taxon>Dikarya</taxon>
        <taxon>Ascomycota</taxon>
        <taxon>Pezizomycotina</taxon>
        <taxon>Dothideomycetes</taxon>
        <taxon>Dothideomycetes incertae sedis</taxon>
        <taxon>Botryosphaeriales</taxon>
        <taxon>Botryosphaeriaceae</taxon>
        <taxon>Neofusicoccum</taxon>
    </lineage>
</organism>
<sequence>MAASASGDWFLVQGAPAVAQWTAEDGAVRRLGCNPPCQVSASIGTHAARGTAFFSLRVPVGLKEMGKNRTILHLFVYPEQVLRMRVRDHTEHPAPVRSALVGKVEQYESTEDIVGVEFSLQRHATLIGPTSISALSSKTKANEAVLAALHSLIHAPSITFFVPRNGNAMNKVEALCSEACNGGLKASATEYSLAMLYGGSGGKDVGNLLARFDPEGSEGPPSYDELALTPPPMRQKKRKSRDSCIVLACL</sequence>
<accession>A0ACB5SJH4</accession>
<protein>
    <submittedName>
        <fullName evidence="1">Uncharacterized protein</fullName>
    </submittedName>
</protein>
<dbReference type="EMBL" id="BSXG01000113">
    <property type="protein sequence ID" value="GME44316.1"/>
    <property type="molecule type" value="Genomic_DNA"/>
</dbReference>
<comment type="caution">
    <text evidence="1">The sequence shown here is derived from an EMBL/GenBank/DDBJ whole genome shotgun (WGS) entry which is preliminary data.</text>
</comment>
<proteinExistence type="predicted"/>
<name>A0ACB5SJH4_9PEZI</name>
<evidence type="ECO:0000313" key="1">
    <source>
        <dbReference type="EMBL" id="GME44316.1"/>
    </source>
</evidence>
<gene>
    <name evidence="1" type="primary">g9525</name>
    <name evidence="1" type="ORF">NpPPO83_00009525</name>
</gene>
<keyword evidence="2" id="KW-1185">Reference proteome</keyword>